<dbReference type="InterPro" id="IPR003346">
    <property type="entry name" value="Transposase_20"/>
</dbReference>
<reference evidence="4" key="1">
    <citation type="submission" date="2018-03" db="EMBL/GenBank/DDBJ databases">
        <authorList>
            <person name="Zecchin S."/>
        </authorList>
    </citation>
    <scope>NUCLEOTIDE SEQUENCE [LARGE SCALE GENOMIC DNA]</scope>
</reference>
<dbReference type="InterPro" id="IPR002525">
    <property type="entry name" value="Transp_IS110-like_N"/>
</dbReference>
<accession>A0A2U3QKH8</accession>
<protein>
    <submittedName>
        <fullName evidence="3">Transposase</fullName>
    </submittedName>
</protein>
<evidence type="ECO:0000259" key="1">
    <source>
        <dbReference type="Pfam" id="PF01548"/>
    </source>
</evidence>
<dbReference type="PANTHER" id="PTHR33055">
    <property type="entry name" value="TRANSPOSASE FOR INSERTION SEQUENCE ELEMENT IS1111A"/>
    <property type="match status" value="1"/>
</dbReference>
<evidence type="ECO:0000259" key="2">
    <source>
        <dbReference type="Pfam" id="PF02371"/>
    </source>
</evidence>
<dbReference type="PANTHER" id="PTHR33055:SF15">
    <property type="entry name" value="TRANSPOSASE-RELATED"/>
    <property type="match status" value="1"/>
</dbReference>
<evidence type="ECO:0000313" key="4">
    <source>
        <dbReference type="Proteomes" id="UP000245125"/>
    </source>
</evidence>
<dbReference type="NCBIfam" id="NF033542">
    <property type="entry name" value="transpos_IS110"/>
    <property type="match status" value="1"/>
</dbReference>
<dbReference type="GO" id="GO:0006313">
    <property type="term" value="P:DNA transposition"/>
    <property type="evidence" value="ECO:0007669"/>
    <property type="project" value="InterPro"/>
</dbReference>
<keyword evidence="4" id="KW-1185">Reference proteome</keyword>
<dbReference type="AlphaFoldDB" id="A0A2U3QKH8"/>
<proteinExistence type="predicted"/>
<sequence>MKKAMLAKEGTLIVTVDIGMTNNHGYCSAADGRSSKTFKFENTRDGFDALWTMVLASKAAFKCDEVIVGYESTGPYVEPLIHYLKKKPVKIVQVNPMHTKKMKEINDNSPLKTDSKDPRVIADIIRVGHALSVVVPEGDVAYLRRLNNARERHVKERAALLNQLRQFVFLTFPEFTRVLKTIFSKTALYILKKYTTPDRIGRASQEELDEEMRRLSRNKFRTRDAAALINFAKNTVGIQEGLQGLVMDIQHVLIQLELLAGFIAAIESEMEITLRRIPYSRNLMSIKGFGIVTVAGLIGEICDFTKFTTQSQITKLAGLNLYEVSSGKRRGQLRISKRGRSLLRKVLYYAAMVRDGSEFMENYADQREQVIKEAA</sequence>
<dbReference type="Pfam" id="PF02371">
    <property type="entry name" value="Transposase_20"/>
    <property type="match status" value="1"/>
</dbReference>
<feature type="domain" description="Transposase IS110-like N-terminal" evidence="1">
    <location>
        <begin position="15"/>
        <end position="173"/>
    </location>
</feature>
<dbReference type="Pfam" id="PF01548">
    <property type="entry name" value="DEDD_Tnp_IS110"/>
    <property type="match status" value="1"/>
</dbReference>
<feature type="domain" description="Transposase IS116/IS110/IS902 C-terminal" evidence="2">
    <location>
        <begin position="281"/>
        <end position="354"/>
    </location>
</feature>
<dbReference type="GO" id="GO:0003677">
    <property type="term" value="F:DNA binding"/>
    <property type="evidence" value="ECO:0007669"/>
    <property type="project" value="InterPro"/>
</dbReference>
<evidence type="ECO:0000313" key="3">
    <source>
        <dbReference type="EMBL" id="SPQ01899.1"/>
    </source>
</evidence>
<dbReference type="OrthoDB" id="9811278at2"/>
<gene>
    <name evidence="3" type="ORF">NBG4_790010</name>
</gene>
<name>A0A2U3QKH8_9BACT</name>
<dbReference type="GO" id="GO:0004803">
    <property type="term" value="F:transposase activity"/>
    <property type="evidence" value="ECO:0007669"/>
    <property type="project" value="InterPro"/>
</dbReference>
<dbReference type="InterPro" id="IPR047650">
    <property type="entry name" value="Transpos_IS110"/>
</dbReference>
<organism evidence="3 4">
    <name type="scientific">Candidatus Sulfobium mesophilum</name>
    <dbReference type="NCBI Taxonomy" id="2016548"/>
    <lineage>
        <taxon>Bacteria</taxon>
        <taxon>Pseudomonadati</taxon>
        <taxon>Nitrospirota</taxon>
        <taxon>Nitrospiria</taxon>
        <taxon>Nitrospirales</taxon>
        <taxon>Nitrospiraceae</taxon>
        <taxon>Candidatus Sulfobium</taxon>
    </lineage>
</organism>
<dbReference type="Proteomes" id="UP000245125">
    <property type="component" value="Unassembled WGS sequence"/>
</dbReference>
<dbReference type="EMBL" id="OUUY01000129">
    <property type="protein sequence ID" value="SPQ01899.1"/>
    <property type="molecule type" value="Genomic_DNA"/>
</dbReference>